<sequence length="257" mass="27090">MPPPSGFRPPTGELGGQQNVKRRRKEYGLESEADSHSTVATAAATALQQLEAASNSFLPGLVGQGGSAEAVPSPRDHILKAALAACQQALQSQPSSQGASIDLQQLQENLKKALAQQLQNMSPQQQLSLWQQQLQLPQSQAYQLPQQAGLQQAVLAALTQQPSLAQALLQLPGLQSSVMHHNPLLGSLSALLPQQPPAGPLQAALGSLPFSSIAPATTSGAFSGAAAQQPPLAQVLQLMQMFQGQQQAYKPHQHSHQ</sequence>
<protein>
    <submittedName>
        <fullName evidence="3">Uncharacterized protein</fullName>
    </submittedName>
</protein>
<dbReference type="EMBL" id="GBEZ01006615">
    <property type="protein sequence ID" value="JAC78794.1"/>
    <property type="molecule type" value="Transcribed_RNA"/>
</dbReference>
<evidence type="ECO:0000313" key="3">
    <source>
        <dbReference type="EMBL" id="JAC78794.1"/>
    </source>
</evidence>
<feature type="region of interest" description="Disordered" evidence="1">
    <location>
        <begin position="1"/>
        <end position="36"/>
    </location>
</feature>
<evidence type="ECO:0000313" key="2">
    <source>
        <dbReference type="EMBL" id="JAC67488.1"/>
    </source>
</evidence>
<evidence type="ECO:0000256" key="1">
    <source>
        <dbReference type="SAM" id="MobiDB-lite"/>
    </source>
</evidence>
<accession>A0A061S6Y6</accession>
<proteinExistence type="predicted"/>
<dbReference type="EMBL" id="GBEZ01019011">
    <property type="protein sequence ID" value="JAC67488.1"/>
    <property type="molecule type" value="Transcribed_RNA"/>
</dbReference>
<dbReference type="AlphaFoldDB" id="A0A061S6Y6"/>
<reference evidence="3" key="1">
    <citation type="submission" date="2014-05" db="EMBL/GenBank/DDBJ databases">
        <title>The transcriptome of the halophilic microalga Tetraselmis sp. GSL018 isolated from the Great Salt Lake, Utah.</title>
        <authorList>
            <person name="Jinkerson R.E."/>
            <person name="D'Adamo S."/>
            <person name="Posewitz M.C."/>
        </authorList>
    </citation>
    <scope>NUCLEOTIDE SEQUENCE</scope>
    <source>
        <strain evidence="3">GSL018</strain>
    </source>
</reference>
<name>A0A061S6Y6_9CHLO</name>
<organism evidence="3">
    <name type="scientific">Tetraselmis sp. GSL018</name>
    <dbReference type="NCBI Taxonomy" id="582737"/>
    <lineage>
        <taxon>Eukaryota</taxon>
        <taxon>Viridiplantae</taxon>
        <taxon>Chlorophyta</taxon>
        <taxon>core chlorophytes</taxon>
        <taxon>Chlorodendrophyceae</taxon>
        <taxon>Chlorodendrales</taxon>
        <taxon>Chlorodendraceae</taxon>
        <taxon>Tetraselmis</taxon>
    </lineage>
</organism>
<gene>
    <name evidence="2" type="ORF">TSPGSL018_11028</name>
    <name evidence="3" type="ORF">TSPGSL018_14290</name>
</gene>